<sequence length="54" mass="6091">RRKNKMLRDPQKTHLVHAERSCASHACCWADPSTDSSQNRRKSPCGISCGRPIL</sequence>
<feature type="region of interest" description="Disordered" evidence="1">
    <location>
        <begin position="32"/>
        <end position="54"/>
    </location>
</feature>
<evidence type="ECO:0000313" key="2">
    <source>
        <dbReference type="EnsemblPlants" id="AET6Gv20348900.2"/>
    </source>
</evidence>
<proteinExistence type="predicted"/>
<dbReference type="EnsemblPlants" id="AET6Gv20348900.2">
    <property type="protein sequence ID" value="AET6Gv20348900.2"/>
    <property type="gene ID" value="AET6Gv20348900"/>
</dbReference>
<reference evidence="3" key="2">
    <citation type="journal article" date="2017" name="Nat. Plants">
        <title>The Aegilops tauschii genome reveals multiple impacts of transposons.</title>
        <authorList>
            <person name="Zhao G."/>
            <person name="Zou C."/>
            <person name="Li K."/>
            <person name="Wang K."/>
            <person name="Li T."/>
            <person name="Gao L."/>
            <person name="Zhang X."/>
            <person name="Wang H."/>
            <person name="Yang Z."/>
            <person name="Liu X."/>
            <person name="Jiang W."/>
            <person name="Mao L."/>
            <person name="Kong X."/>
            <person name="Jiao Y."/>
            <person name="Jia J."/>
        </authorList>
    </citation>
    <scope>NUCLEOTIDE SEQUENCE [LARGE SCALE GENOMIC DNA]</scope>
    <source>
        <strain evidence="3">cv. AL8/78</strain>
    </source>
</reference>
<reference evidence="2" key="3">
    <citation type="journal article" date="2017" name="Nature">
        <title>Genome sequence of the progenitor of the wheat D genome Aegilops tauschii.</title>
        <authorList>
            <person name="Luo M.C."/>
            <person name="Gu Y.Q."/>
            <person name="Puiu D."/>
            <person name="Wang H."/>
            <person name="Twardziok S.O."/>
            <person name="Deal K.R."/>
            <person name="Huo N."/>
            <person name="Zhu T."/>
            <person name="Wang L."/>
            <person name="Wang Y."/>
            <person name="McGuire P.E."/>
            <person name="Liu S."/>
            <person name="Long H."/>
            <person name="Ramasamy R.K."/>
            <person name="Rodriguez J.C."/>
            <person name="Van S.L."/>
            <person name="Yuan L."/>
            <person name="Wang Z."/>
            <person name="Xia Z."/>
            <person name="Xiao L."/>
            <person name="Anderson O.D."/>
            <person name="Ouyang S."/>
            <person name="Liang Y."/>
            <person name="Zimin A.V."/>
            <person name="Pertea G."/>
            <person name="Qi P."/>
            <person name="Bennetzen J.L."/>
            <person name="Dai X."/>
            <person name="Dawson M.W."/>
            <person name="Muller H.G."/>
            <person name="Kugler K."/>
            <person name="Rivarola-Duarte L."/>
            <person name="Spannagl M."/>
            <person name="Mayer K.F.X."/>
            <person name="Lu F.H."/>
            <person name="Bevan M.W."/>
            <person name="Leroy P."/>
            <person name="Li P."/>
            <person name="You F.M."/>
            <person name="Sun Q."/>
            <person name="Liu Z."/>
            <person name="Lyons E."/>
            <person name="Wicker T."/>
            <person name="Salzberg S.L."/>
            <person name="Devos K.M."/>
            <person name="Dvorak J."/>
        </authorList>
    </citation>
    <scope>NUCLEOTIDE SEQUENCE [LARGE SCALE GENOMIC DNA]</scope>
    <source>
        <strain evidence="2">cv. AL8/78</strain>
    </source>
</reference>
<reference evidence="2" key="4">
    <citation type="submission" date="2019-03" db="UniProtKB">
        <authorList>
            <consortium name="EnsemblPlants"/>
        </authorList>
    </citation>
    <scope>IDENTIFICATION</scope>
</reference>
<dbReference type="AlphaFoldDB" id="A0A453NEH8"/>
<accession>A0A453NEH8</accession>
<evidence type="ECO:0000313" key="3">
    <source>
        <dbReference type="Proteomes" id="UP000015105"/>
    </source>
</evidence>
<dbReference type="Gramene" id="AET6Gv20348900.2">
    <property type="protein sequence ID" value="AET6Gv20348900.2"/>
    <property type="gene ID" value="AET6Gv20348900"/>
</dbReference>
<evidence type="ECO:0000256" key="1">
    <source>
        <dbReference type="SAM" id="MobiDB-lite"/>
    </source>
</evidence>
<reference evidence="3" key="1">
    <citation type="journal article" date="2014" name="Science">
        <title>Ancient hybridizations among the ancestral genomes of bread wheat.</title>
        <authorList>
            <consortium name="International Wheat Genome Sequencing Consortium,"/>
            <person name="Marcussen T."/>
            <person name="Sandve S.R."/>
            <person name="Heier L."/>
            <person name="Spannagl M."/>
            <person name="Pfeifer M."/>
            <person name="Jakobsen K.S."/>
            <person name="Wulff B.B."/>
            <person name="Steuernagel B."/>
            <person name="Mayer K.F."/>
            <person name="Olsen O.A."/>
        </authorList>
    </citation>
    <scope>NUCLEOTIDE SEQUENCE [LARGE SCALE GENOMIC DNA]</scope>
    <source>
        <strain evidence="3">cv. AL8/78</strain>
    </source>
</reference>
<protein>
    <submittedName>
        <fullName evidence="2">Uncharacterized protein</fullName>
    </submittedName>
</protein>
<organism evidence="2 3">
    <name type="scientific">Aegilops tauschii subsp. strangulata</name>
    <name type="common">Goatgrass</name>
    <dbReference type="NCBI Taxonomy" id="200361"/>
    <lineage>
        <taxon>Eukaryota</taxon>
        <taxon>Viridiplantae</taxon>
        <taxon>Streptophyta</taxon>
        <taxon>Embryophyta</taxon>
        <taxon>Tracheophyta</taxon>
        <taxon>Spermatophyta</taxon>
        <taxon>Magnoliopsida</taxon>
        <taxon>Liliopsida</taxon>
        <taxon>Poales</taxon>
        <taxon>Poaceae</taxon>
        <taxon>BOP clade</taxon>
        <taxon>Pooideae</taxon>
        <taxon>Triticodae</taxon>
        <taxon>Triticeae</taxon>
        <taxon>Triticinae</taxon>
        <taxon>Aegilops</taxon>
    </lineage>
</organism>
<reference evidence="2" key="5">
    <citation type="journal article" date="2021" name="G3 (Bethesda)">
        <title>Aegilops tauschii genome assembly Aet v5.0 features greater sequence contiguity and improved annotation.</title>
        <authorList>
            <person name="Wang L."/>
            <person name="Zhu T."/>
            <person name="Rodriguez J.C."/>
            <person name="Deal K.R."/>
            <person name="Dubcovsky J."/>
            <person name="McGuire P.E."/>
            <person name="Lux T."/>
            <person name="Spannagl M."/>
            <person name="Mayer K.F.X."/>
            <person name="Baldrich P."/>
            <person name="Meyers B.C."/>
            <person name="Huo N."/>
            <person name="Gu Y.Q."/>
            <person name="Zhou H."/>
            <person name="Devos K.M."/>
            <person name="Bennetzen J.L."/>
            <person name="Unver T."/>
            <person name="Budak H."/>
            <person name="Gulick P.J."/>
            <person name="Galiba G."/>
            <person name="Kalapos B."/>
            <person name="Nelson D.R."/>
            <person name="Li P."/>
            <person name="You F.M."/>
            <person name="Luo M.C."/>
            <person name="Dvorak J."/>
        </authorList>
    </citation>
    <scope>NUCLEOTIDE SEQUENCE [LARGE SCALE GENOMIC DNA]</scope>
    <source>
        <strain evidence="2">cv. AL8/78</strain>
    </source>
</reference>
<dbReference type="Proteomes" id="UP000015105">
    <property type="component" value="Chromosome 6D"/>
</dbReference>
<name>A0A453NEH8_AEGTS</name>
<keyword evidence="3" id="KW-1185">Reference proteome</keyword>